<comment type="caution">
    <text evidence="1">The sequence shown here is derived from an EMBL/GenBank/DDBJ whole genome shotgun (WGS) entry which is preliminary data.</text>
</comment>
<evidence type="ECO:0000313" key="2">
    <source>
        <dbReference type="Proteomes" id="UP001054945"/>
    </source>
</evidence>
<reference evidence="1 2" key="1">
    <citation type="submission" date="2021-06" db="EMBL/GenBank/DDBJ databases">
        <title>Caerostris extrusa draft genome.</title>
        <authorList>
            <person name="Kono N."/>
            <person name="Arakawa K."/>
        </authorList>
    </citation>
    <scope>NUCLEOTIDE SEQUENCE [LARGE SCALE GENOMIC DNA]</scope>
</reference>
<protein>
    <submittedName>
        <fullName evidence="1">Uncharacterized protein</fullName>
    </submittedName>
</protein>
<gene>
    <name evidence="1" type="ORF">CEXT_756441</name>
</gene>
<evidence type="ECO:0000313" key="1">
    <source>
        <dbReference type="EMBL" id="GIY01163.1"/>
    </source>
</evidence>
<sequence length="84" mass="9875">MQNTLLQNLHTISDALDKTCRPHFGQPGKKLPVYIRTNITNRNKIRKAWQRSKDPALKESLKKLTNIIKKQIAIFNSHNWSNFY</sequence>
<accession>A0AAV4PU62</accession>
<dbReference type="AlphaFoldDB" id="A0AAV4PU62"/>
<dbReference type="Proteomes" id="UP001054945">
    <property type="component" value="Unassembled WGS sequence"/>
</dbReference>
<proteinExistence type="predicted"/>
<organism evidence="1 2">
    <name type="scientific">Caerostris extrusa</name>
    <name type="common">Bark spider</name>
    <name type="synonym">Caerostris bankana</name>
    <dbReference type="NCBI Taxonomy" id="172846"/>
    <lineage>
        <taxon>Eukaryota</taxon>
        <taxon>Metazoa</taxon>
        <taxon>Ecdysozoa</taxon>
        <taxon>Arthropoda</taxon>
        <taxon>Chelicerata</taxon>
        <taxon>Arachnida</taxon>
        <taxon>Araneae</taxon>
        <taxon>Araneomorphae</taxon>
        <taxon>Entelegynae</taxon>
        <taxon>Araneoidea</taxon>
        <taxon>Araneidae</taxon>
        <taxon>Caerostris</taxon>
    </lineage>
</organism>
<dbReference type="EMBL" id="BPLR01005273">
    <property type="protein sequence ID" value="GIY01163.1"/>
    <property type="molecule type" value="Genomic_DNA"/>
</dbReference>
<name>A0AAV4PU62_CAEEX</name>
<keyword evidence="2" id="KW-1185">Reference proteome</keyword>